<evidence type="ECO:0000259" key="2">
    <source>
        <dbReference type="Pfam" id="PF13462"/>
    </source>
</evidence>
<proteinExistence type="predicted"/>
<evidence type="ECO:0000256" key="1">
    <source>
        <dbReference type="SAM" id="SignalP"/>
    </source>
</evidence>
<dbReference type="EMBL" id="CP042306">
    <property type="protein sequence ID" value="QDZ06534.1"/>
    <property type="molecule type" value="Genomic_DNA"/>
</dbReference>
<feature type="signal peptide" evidence="1">
    <location>
        <begin position="1"/>
        <end position="25"/>
    </location>
</feature>
<dbReference type="Gene3D" id="3.40.30.10">
    <property type="entry name" value="Glutaredoxin"/>
    <property type="match status" value="1"/>
</dbReference>
<keyword evidence="4" id="KW-1185">Reference proteome</keyword>
<gene>
    <name evidence="3" type="ORF">FPZ24_02820</name>
</gene>
<name>A0A5B8LFP7_9SPHN</name>
<dbReference type="CDD" id="cd02972">
    <property type="entry name" value="DsbA_family"/>
    <property type="match status" value="1"/>
</dbReference>
<keyword evidence="1" id="KW-0732">Signal</keyword>
<organism evidence="3 4">
    <name type="scientific">Sphingomonas panacisoli</name>
    <dbReference type="NCBI Taxonomy" id="1813879"/>
    <lineage>
        <taxon>Bacteria</taxon>
        <taxon>Pseudomonadati</taxon>
        <taxon>Pseudomonadota</taxon>
        <taxon>Alphaproteobacteria</taxon>
        <taxon>Sphingomonadales</taxon>
        <taxon>Sphingomonadaceae</taxon>
        <taxon>Sphingomonas</taxon>
    </lineage>
</organism>
<dbReference type="KEGG" id="spai:FPZ24_02820"/>
<dbReference type="SUPFAM" id="SSF52833">
    <property type="entry name" value="Thioredoxin-like"/>
    <property type="match status" value="1"/>
</dbReference>
<feature type="domain" description="Thioredoxin-like fold" evidence="2">
    <location>
        <begin position="49"/>
        <end position="219"/>
    </location>
</feature>
<dbReference type="InterPro" id="IPR012336">
    <property type="entry name" value="Thioredoxin-like_fold"/>
</dbReference>
<sequence length="237" mass="25175">MGGSMKMLAALAVLAVAVPSADAVAAPAARKAPVKADWTKRVMVTPDGGFLVGNPAAKAKLVEYGSLSCPYCQRFHQEAIAGLRARIATGDVNFEFHPFAVHSADPILHALLRCAGPARFNKFSDDFYDGQATLAAAYEKWAEANPTADPSATAADRIAYADAWGFTAFAATHGLTRTQLTKCLSNASAIQQQRDRESQANKDLGVSSTPTFLLNGQKLVIYAWPDIDQAITTALSS</sequence>
<evidence type="ECO:0000313" key="4">
    <source>
        <dbReference type="Proteomes" id="UP000315673"/>
    </source>
</evidence>
<dbReference type="Gene3D" id="1.10.40.110">
    <property type="match status" value="1"/>
</dbReference>
<dbReference type="AlphaFoldDB" id="A0A5B8LFP7"/>
<accession>A0A5B8LFP7</accession>
<evidence type="ECO:0000313" key="3">
    <source>
        <dbReference type="EMBL" id="QDZ06534.1"/>
    </source>
</evidence>
<reference evidence="3 4" key="1">
    <citation type="submission" date="2019-07" db="EMBL/GenBank/DDBJ databases">
        <title>Full genome sequence of Sphingomonas sp. 4R-6-7(HKS19).</title>
        <authorList>
            <person name="Im W.-T."/>
        </authorList>
    </citation>
    <scope>NUCLEOTIDE SEQUENCE [LARGE SCALE GENOMIC DNA]</scope>
    <source>
        <strain evidence="3 4">HKS19</strain>
    </source>
</reference>
<feature type="chain" id="PRO_5022799606" description="Thioredoxin-like fold domain-containing protein" evidence="1">
    <location>
        <begin position="26"/>
        <end position="237"/>
    </location>
</feature>
<dbReference type="Pfam" id="PF13462">
    <property type="entry name" value="Thioredoxin_4"/>
    <property type="match status" value="1"/>
</dbReference>
<protein>
    <recommendedName>
        <fullName evidence="2">Thioredoxin-like fold domain-containing protein</fullName>
    </recommendedName>
</protein>
<dbReference type="InterPro" id="IPR036249">
    <property type="entry name" value="Thioredoxin-like_sf"/>
</dbReference>
<dbReference type="Proteomes" id="UP000315673">
    <property type="component" value="Chromosome"/>
</dbReference>
<dbReference type="OrthoDB" id="8478320at2"/>